<evidence type="ECO:0000313" key="8">
    <source>
        <dbReference type="Proteomes" id="UP000077875"/>
    </source>
</evidence>
<dbReference type="PANTHER" id="PTHR33931">
    <property type="entry name" value="HOLIN-LIKE PROTEIN CIDA-RELATED"/>
    <property type="match status" value="1"/>
</dbReference>
<dbReference type="GO" id="GO:0005886">
    <property type="term" value="C:plasma membrane"/>
    <property type="evidence" value="ECO:0007669"/>
    <property type="project" value="UniProtKB-SubCell"/>
</dbReference>
<proteinExistence type="predicted"/>
<feature type="transmembrane region" description="Helical" evidence="6">
    <location>
        <begin position="85"/>
        <end position="106"/>
    </location>
</feature>
<keyword evidence="5 6" id="KW-0472">Membrane</keyword>
<protein>
    <recommendedName>
        <fullName evidence="9">Murein hydrolase transporter LrgA</fullName>
    </recommendedName>
</protein>
<evidence type="ECO:0000256" key="4">
    <source>
        <dbReference type="ARBA" id="ARBA00022989"/>
    </source>
</evidence>
<dbReference type="PANTHER" id="PTHR33931:SF2">
    <property type="entry name" value="HOLIN-LIKE PROTEIN CIDA"/>
    <property type="match status" value="1"/>
</dbReference>
<name>A0A172YK93_9GAMM</name>
<dbReference type="AlphaFoldDB" id="A0A172YK93"/>
<dbReference type="Proteomes" id="UP000077875">
    <property type="component" value="Chromosome"/>
</dbReference>
<dbReference type="KEGG" id="haa:A5892_11855"/>
<gene>
    <name evidence="7" type="ORF">A5892_11855</name>
</gene>
<dbReference type="EMBL" id="CP015243">
    <property type="protein sequence ID" value="ANF59640.1"/>
    <property type="molecule type" value="Genomic_DNA"/>
</dbReference>
<keyword evidence="4 6" id="KW-1133">Transmembrane helix</keyword>
<accession>A0A172YK93</accession>
<evidence type="ECO:0000256" key="5">
    <source>
        <dbReference type="ARBA" id="ARBA00023136"/>
    </source>
</evidence>
<keyword evidence="2" id="KW-1003">Cell membrane</keyword>
<comment type="subcellular location">
    <subcellularLocation>
        <location evidence="1">Cell membrane</location>
        <topology evidence="1">Multi-pass membrane protein</topology>
    </subcellularLocation>
</comment>
<keyword evidence="3 6" id="KW-0812">Transmembrane</keyword>
<sequence>MPLLVGMSILLGCQLIGEGVARAMNLPVPGPVIGMVLLLVGLMLYGKVPEGLRMTTRGLTQHLALLFVPAGVGVMVNWPLISQNFVVLTVTLLVSTVLLQVFMVLFMRRTLRGRLENHDADPVLKEKRR</sequence>
<feature type="transmembrane region" description="Helical" evidence="6">
    <location>
        <begin position="58"/>
        <end position="79"/>
    </location>
</feature>
<evidence type="ECO:0000256" key="1">
    <source>
        <dbReference type="ARBA" id="ARBA00004651"/>
    </source>
</evidence>
<evidence type="ECO:0000256" key="2">
    <source>
        <dbReference type="ARBA" id="ARBA00022475"/>
    </source>
</evidence>
<evidence type="ECO:0000313" key="7">
    <source>
        <dbReference type="EMBL" id="ANF59640.1"/>
    </source>
</evidence>
<evidence type="ECO:0008006" key="9">
    <source>
        <dbReference type="Google" id="ProtNLM"/>
    </source>
</evidence>
<keyword evidence="8" id="KW-1185">Reference proteome</keyword>
<feature type="transmembrane region" description="Helical" evidence="6">
    <location>
        <begin position="27"/>
        <end position="46"/>
    </location>
</feature>
<evidence type="ECO:0000256" key="6">
    <source>
        <dbReference type="SAM" id="Phobius"/>
    </source>
</evidence>
<dbReference type="InterPro" id="IPR005538">
    <property type="entry name" value="LrgA/CidA"/>
</dbReference>
<organism evidence="7 8">
    <name type="scientific">Halotalea alkalilenta</name>
    <dbReference type="NCBI Taxonomy" id="376489"/>
    <lineage>
        <taxon>Bacteria</taxon>
        <taxon>Pseudomonadati</taxon>
        <taxon>Pseudomonadota</taxon>
        <taxon>Gammaproteobacteria</taxon>
        <taxon>Oceanospirillales</taxon>
        <taxon>Halomonadaceae</taxon>
        <taxon>Halotalea</taxon>
    </lineage>
</organism>
<reference evidence="7 8" key="1">
    <citation type="submission" date="2016-04" db="EMBL/GenBank/DDBJ databases">
        <title>Complete Genome Sequence of Halotalea alkalilenta IHB B 13600.</title>
        <authorList>
            <person name="Swarnkar M.K."/>
            <person name="Sharma A."/>
            <person name="Kaushal K."/>
            <person name="Soni R."/>
            <person name="Rana S."/>
            <person name="Singh A.K."/>
            <person name="Gulati A."/>
        </authorList>
    </citation>
    <scope>NUCLEOTIDE SEQUENCE [LARGE SCALE GENOMIC DNA]</scope>
    <source>
        <strain evidence="7 8">IHB B 13600</strain>
    </source>
</reference>
<evidence type="ECO:0000256" key="3">
    <source>
        <dbReference type="ARBA" id="ARBA00022692"/>
    </source>
</evidence>
<dbReference type="Pfam" id="PF03788">
    <property type="entry name" value="LrgA"/>
    <property type="match status" value="1"/>
</dbReference>